<dbReference type="SMART" id="SM00530">
    <property type="entry name" value="HTH_XRE"/>
    <property type="match status" value="1"/>
</dbReference>
<evidence type="ECO:0000256" key="1">
    <source>
        <dbReference type="ARBA" id="ARBA00023125"/>
    </source>
</evidence>
<dbReference type="InterPro" id="IPR050807">
    <property type="entry name" value="TransReg_Diox_bact_type"/>
</dbReference>
<evidence type="ECO:0000313" key="4">
    <source>
        <dbReference type="Proteomes" id="UP000307943"/>
    </source>
</evidence>
<dbReference type="InterPro" id="IPR010982">
    <property type="entry name" value="Lambda_DNA-bd_dom_sf"/>
</dbReference>
<dbReference type="CDD" id="cd00093">
    <property type="entry name" value="HTH_XRE"/>
    <property type="match status" value="1"/>
</dbReference>
<reference evidence="3 4" key="1">
    <citation type="submission" date="2019-05" db="EMBL/GenBank/DDBJ databases">
        <title>We sequenced the genome of Paenibacillus hemerocallicola KCTC 33185 for further insight into its adaptation and study the phylogeny of Paenibacillus.</title>
        <authorList>
            <person name="Narsing Rao M.P."/>
        </authorList>
    </citation>
    <scope>NUCLEOTIDE SEQUENCE [LARGE SCALE GENOMIC DNA]</scope>
    <source>
        <strain evidence="3 4">KCTC 33185</strain>
    </source>
</reference>
<dbReference type="EMBL" id="VDCQ01000028">
    <property type="protein sequence ID" value="TNJ64549.1"/>
    <property type="molecule type" value="Genomic_DNA"/>
</dbReference>
<dbReference type="PANTHER" id="PTHR46797">
    <property type="entry name" value="HTH-TYPE TRANSCRIPTIONAL REGULATOR"/>
    <property type="match status" value="1"/>
</dbReference>
<gene>
    <name evidence="3" type="ORF">FE784_19930</name>
</gene>
<dbReference type="Proteomes" id="UP000307943">
    <property type="component" value="Unassembled WGS sequence"/>
</dbReference>
<feature type="domain" description="HTH cro/C1-type" evidence="2">
    <location>
        <begin position="17"/>
        <end position="71"/>
    </location>
</feature>
<dbReference type="SUPFAM" id="SSF47413">
    <property type="entry name" value="lambda repressor-like DNA-binding domains"/>
    <property type="match status" value="1"/>
</dbReference>
<dbReference type="PANTHER" id="PTHR46797:SF1">
    <property type="entry name" value="METHYLPHOSPHONATE SYNTHASE"/>
    <property type="match status" value="1"/>
</dbReference>
<dbReference type="PROSITE" id="PS50943">
    <property type="entry name" value="HTH_CROC1"/>
    <property type="match status" value="1"/>
</dbReference>
<keyword evidence="4" id="KW-1185">Reference proteome</keyword>
<dbReference type="Pfam" id="PF01381">
    <property type="entry name" value="HTH_3"/>
    <property type="match status" value="1"/>
</dbReference>
<proteinExistence type="predicted"/>
<dbReference type="GO" id="GO:0003700">
    <property type="term" value="F:DNA-binding transcription factor activity"/>
    <property type="evidence" value="ECO:0007669"/>
    <property type="project" value="TreeGrafter"/>
</dbReference>
<evidence type="ECO:0000313" key="3">
    <source>
        <dbReference type="EMBL" id="TNJ64549.1"/>
    </source>
</evidence>
<organism evidence="3 4">
    <name type="scientific">Paenibacillus hemerocallicola</name>
    <dbReference type="NCBI Taxonomy" id="1172614"/>
    <lineage>
        <taxon>Bacteria</taxon>
        <taxon>Bacillati</taxon>
        <taxon>Bacillota</taxon>
        <taxon>Bacilli</taxon>
        <taxon>Bacillales</taxon>
        <taxon>Paenibacillaceae</taxon>
        <taxon>Paenibacillus</taxon>
    </lineage>
</organism>
<dbReference type="InterPro" id="IPR001387">
    <property type="entry name" value="Cro/C1-type_HTH"/>
</dbReference>
<dbReference type="GO" id="GO:0005829">
    <property type="term" value="C:cytosol"/>
    <property type="evidence" value="ECO:0007669"/>
    <property type="project" value="TreeGrafter"/>
</dbReference>
<comment type="caution">
    <text evidence="3">The sequence shown here is derived from an EMBL/GenBank/DDBJ whole genome shotgun (WGS) entry which is preliminary data.</text>
</comment>
<dbReference type="AlphaFoldDB" id="A0A5C4T8A2"/>
<evidence type="ECO:0000259" key="2">
    <source>
        <dbReference type="PROSITE" id="PS50943"/>
    </source>
</evidence>
<name>A0A5C4T8A2_9BACL</name>
<protein>
    <submittedName>
        <fullName evidence="3">Helix-turn-helix transcriptional regulator</fullName>
    </submittedName>
</protein>
<dbReference type="GO" id="GO:0003677">
    <property type="term" value="F:DNA binding"/>
    <property type="evidence" value="ECO:0007669"/>
    <property type="project" value="UniProtKB-KW"/>
</dbReference>
<accession>A0A5C4T8A2</accession>
<dbReference type="Gene3D" id="1.10.260.40">
    <property type="entry name" value="lambda repressor-like DNA-binding domains"/>
    <property type="match status" value="1"/>
</dbReference>
<keyword evidence="1" id="KW-0238">DNA-binding</keyword>
<dbReference type="OrthoDB" id="9814553at2"/>
<sequence length="123" mass="14309">MGVIELSEFIKLVGSNIRELRKAKGFTQAELGEKMQISQSYIGEIERGQVNVSLETLEKVTLALELSLFDLFNFKDIDIDENQYEKETLIEVHKQLLSERNLNEIKMFHQIIKNIIKMVDHDI</sequence>